<feature type="compositionally biased region" description="Basic and acidic residues" evidence="1">
    <location>
        <begin position="57"/>
        <end position="67"/>
    </location>
</feature>
<comment type="caution">
    <text evidence="2">The sequence shown here is derived from an EMBL/GenBank/DDBJ whole genome shotgun (WGS) entry which is preliminary data.</text>
</comment>
<feature type="compositionally biased region" description="Basic and acidic residues" evidence="1">
    <location>
        <begin position="186"/>
        <end position="196"/>
    </location>
</feature>
<proteinExistence type="predicted"/>
<dbReference type="RefSeq" id="WP_184273415.1">
    <property type="nucleotide sequence ID" value="NZ_JACHKY010000007.1"/>
</dbReference>
<gene>
    <name evidence="2" type="ORF">HNP32_003439</name>
</gene>
<evidence type="ECO:0000256" key="1">
    <source>
        <dbReference type="SAM" id="MobiDB-lite"/>
    </source>
</evidence>
<reference evidence="2 3" key="1">
    <citation type="submission" date="2020-08" db="EMBL/GenBank/DDBJ databases">
        <title>Functional genomics of gut bacteria from endangered species of beetles.</title>
        <authorList>
            <person name="Carlos-Shanley C."/>
        </authorList>
    </citation>
    <scope>NUCLEOTIDE SEQUENCE [LARGE SCALE GENOMIC DNA]</scope>
    <source>
        <strain evidence="2 3">S00123</strain>
    </source>
</reference>
<feature type="region of interest" description="Disordered" evidence="1">
    <location>
        <begin position="32"/>
        <end position="98"/>
    </location>
</feature>
<evidence type="ECO:0000313" key="2">
    <source>
        <dbReference type="EMBL" id="MBB4799679.1"/>
    </source>
</evidence>
<dbReference type="EMBL" id="JACHKY010000007">
    <property type="protein sequence ID" value="MBB4799679.1"/>
    <property type="molecule type" value="Genomic_DNA"/>
</dbReference>
<sequence>MSAIAFLQQLLDAGLPLEAAMTAARLHEEAMGSVVPTTKAAERTRRWRERNASQTVTDRHETSHGDACDANPLPLPSSPQTPQQPTPTPRDITTPARKGPDLAAGFAVFWSAYPRKKSKDAAVKAFARAMRRITEDDPLAVILAGIERALPGWDDPQFIPHPATWLNAAGWEDEAPTIRPVTPQRPRNERPDRHTAQQDNLAAAWTGSERASEIVAARRAFGSPVD</sequence>
<name>A0A7W7ISD9_9CAUL</name>
<keyword evidence="3" id="KW-1185">Reference proteome</keyword>
<protein>
    <submittedName>
        <fullName evidence="2">Uncharacterized protein</fullName>
    </submittedName>
</protein>
<evidence type="ECO:0000313" key="3">
    <source>
        <dbReference type="Proteomes" id="UP000539957"/>
    </source>
</evidence>
<feature type="region of interest" description="Disordered" evidence="1">
    <location>
        <begin position="172"/>
        <end position="207"/>
    </location>
</feature>
<feature type="compositionally biased region" description="Pro residues" evidence="1">
    <location>
        <begin position="73"/>
        <end position="88"/>
    </location>
</feature>
<dbReference type="AlphaFoldDB" id="A0A7W7ISD9"/>
<organism evidence="2 3">
    <name type="scientific">Brevundimonas bullata</name>
    <dbReference type="NCBI Taxonomy" id="13160"/>
    <lineage>
        <taxon>Bacteria</taxon>
        <taxon>Pseudomonadati</taxon>
        <taxon>Pseudomonadota</taxon>
        <taxon>Alphaproteobacteria</taxon>
        <taxon>Caulobacterales</taxon>
        <taxon>Caulobacteraceae</taxon>
        <taxon>Brevundimonas</taxon>
    </lineage>
</organism>
<dbReference type="Proteomes" id="UP000539957">
    <property type="component" value="Unassembled WGS sequence"/>
</dbReference>
<accession>A0A7W7ISD9</accession>